<sequence length="91" mass="10059">MTKAHGHPFLMRRSIIAGQYKTSCIASAVHSTLLMQRTLVAASALFSDATIVIVPPAHVCLSLSNILRRTILLPHFSDFHVHTNLLESVPW</sequence>
<dbReference type="Proteomes" id="UP000663193">
    <property type="component" value="Chromosome 2"/>
</dbReference>
<name>A0A7U2HUN9_PHANO</name>
<evidence type="ECO:0000313" key="1">
    <source>
        <dbReference type="EMBL" id="QRC92535.1"/>
    </source>
</evidence>
<organism evidence="1 2">
    <name type="scientific">Phaeosphaeria nodorum (strain SN15 / ATCC MYA-4574 / FGSC 10173)</name>
    <name type="common">Glume blotch fungus</name>
    <name type="synonym">Parastagonospora nodorum</name>
    <dbReference type="NCBI Taxonomy" id="321614"/>
    <lineage>
        <taxon>Eukaryota</taxon>
        <taxon>Fungi</taxon>
        <taxon>Dikarya</taxon>
        <taxon>Ascomycota</taxon>
        <taxon>Pezizomycotina</taxon>
        <taxon>Dothideomycetes</taxon>
        <taxon>Pleosporomycetidae</taxon>
        <taxon>Pleosporales</taxon>
        <taxon>Pleosporineae</taxon>
        <taxon>Phaeosphaeriaceae</taxon>
        <taxon>Parastagonospora</taxon>
    </lineage>
</organism>
<gene>
    <name evidence="1" type="ORF">JI435_402650</name>
</gene>
<reference evidence="2" key="1">
    <citation type="journal article" date="2021" name="BMC Genomics">
        <title>Chromosome-level genome assembly and manually-curated proteome of model necrotroph Parastagonospora nodorum Sn15 reveals a genome-wide trove of candidate effector homologs, and redundancy of virulence-related functions within an accessory chromosome.</title>
        <authorList>
            <person name="Bertazzoni S."/>
            <person name="Jones D.A.B."/>
            <person name="Phan H.T."/>
            <person name="Tan K.-C."/>
            <person name="Hane J.K."/>
        </authorList>
    </citation>
    <scope>NUCLEOTIDE SEQUENCE [LARGE SCALE GENOMIC DNA]</scope>
    <source>
        <strain evidence="2">SN15 / ATCC MYA-4574 / FGSC 10173)</strain>
    </source>
</reference>
<keyword evidence="2" id="KW-1185">Reference proteome</keyword>
<evidence type="ECO:0000313" key="2">
    <source>
        <dbReference type="Proteomes" id="UP000663193"/>
    </source>
</evidence>
<dbReference type="AlphaFoldDB" id="A0A7U2HUN9"/>
<proteinExistence type="predicted"/>
<protein>
    <submittedName>
        <fullName evidence="1">Uncharacterized protein</fullName>
    </submittedName>
</protein>
<accession>A0A7U2HUN9</accession>
<dbReference type="EMBL" id="CP069024">
    <property type="protein sequence ID" value="QRC92535.1"/>
    <property type="molecule type" value="Genomic_DNA"/>
</dbReference>
<dbReference type="VEuPathDB" id="FungiDB:JI435_402650"/>